<dbReference type="EMBL" id="SNZB01000002">
    <property type="protein sequence ID" value="TDR22349.1"/>
    <property type="molecule type" value="Genomic_DNA"/>
</dbReference>
<sequence>MMLLRSVSKHVKDQNWFAVFVDFLIVVVGVFIGIQVANWNENRAQNEQADGYMVQLADDIRSDLTDINTGYRTSQWRLAALTELLDMAGIPTPDKSHLLERDLTIQRPALINDSITYLMNASTYTRFLDNNHPSYLSLVNTGNATLIGKLKPWPCIQSYYAQYQEVLLFEERLLLFRSEMVRTLHDAGLSITGHVTESETLDRIRSHDSLSASMSSNRLFVYYHMLVLEDLGKRANLLLKALENNSGNCDFEEGSL</sequence>
<evidence type="ECO:0000256" key="1">
    <source>
        <dbReference type="SAM" id="Phobius"/>
    </source>
</evidence>
<comment type="caution">
    <text evidence="2">The sequence shown here is derived from an EMBL/GenBank/DDBJ whole genome shotgun (WGS) entry which is preliminary data.</text>
</comment>
<keyword evidence="3" id="KW-1185">Reference proteome</keyword>
<keyword evidence="1" id="KW-0812">Transmembrane</keyword>
<evidence type="ECO:0000313" key="2">
    <source>
        <dbReference type="EMBL" id="TDR22349.1"/>
    </source>
</evidence>
<dbReference type="AlphaFoldDB" id="A0A4R6XUZ6"/>
<dbReference type="InterPro" id="IPR045749">
    <property type="entry name" value="DUF6090"/>
</dbReference>
<reference evidence="2 3" key="1">
    <citation type="submission" date="2019-03" db="EMBL/GenBank/DDBJ databases">
        <title>Genomic Encyclopedia of Type Strains, Phase IV (KMG-IV): sequencing the most valuable type-strain genomes for metagenomic binning, comparative biology and taxonomic classification.</title>
        <authorList>
            <person name="Goeker M."/>
        </authorList>
    </citation>
    <scope>NUCLEOTIDE SEQUENCE [LARGE SCALE GENOMIC DNA]</scope>
    <source>
        <strain evidence="2 3">DSM 25488</strain>
    </source>
</reference>
<dbReference type="Proteomes" id="UP000295724">
    <property type="component" value="Unassembled WGS sequence"/>
</dbReference>
<evidence type="ECO:0000313" key="3">
    <source>
        <dbReference type="Proteomes" id="UP000295724"/>
    </source>
</evidence>
<feature type="transmembrane region" description="Helical" evidence="1">
    <location>
        <begin position="16"/>
        <end position="37"/>
    </location>
</feature>
<accession>A0A4R6XUZ6</accession>
<gene>
    <name evidence="2" type="ORF">C8D91_0837</name>
</gene>
<keyword evidence="1" id="KW-0472">Membrane</keyword>
<dbReference type="Pfam" id="PF19578">
    <property type="entry name" value="DUF6090"/>
    <property type="match status" value="1"/>
</dbReference>
<proteinExistence type="predicted"/>
<protein>
    <submittedName>
        <fullName evidence="2">Uncharacterized protein</fullName>
    </submittedName>
</protein>
<name>A0A4R6XUZ6_9GAMM</name>
<organism evidence="2 3">
    <name type="scientific">Marinicella litoralis</name>
    <dbReference type="NCBI Taxonomy" id="644220"/>
    <lineage>
        <taxon>Bacteria</taxon>
        <taxon>Pseudomonadati</taxon>
        <taxon>Pseudomonadota</taxon>
        <taxon>Gammaproteobacteria</taxon>
        <taxon>Lysobacterales</taxon>
        <taxon>Marinicellaceae</taxon>
        <taxon>Marinicella</taxon>
    </lineage>
</organism>
<keyword evidence="1" id="KW-1133">Transmembrane helix</keyword>